<evidence type="ECO:0000313" key="6">
    <source>
        <dbReference type="Proteomes" id="UP000018001"/>
    </source>
</evidence>
<comment type="similarity">
    <text evidence="1">Belongs to the NmrA-type oxidoreductase family.</text>
</comment>
<dbReference type="InterPro" id="IPR008030">
    <property type="entry name" value="NmrA-like"/>
</dbReference>
<keyword evidence="2" id="KW-0521">NADP</keyword>
<name>V5HVR7_BYSSN</name>
<protein>
    <recommendedName>
        <fullName evidence="4">NmrA-like domain-containing protein</fullName>
    </recommendedName>
</protein>
<dbReference type="PANTHER" id="PTHR42748:SF30">
    <property type="entry name" value="NMRA-LIKE DOMAIN-CONTAINING PROTEIN"/>
    <property type="match status" value="1"/>
</dbReference>
<comment type="caution">
    <text evidence="5">The sequence shown here is derived from an EMBL/GenBank/DDBJ whole genome shotgun (WGS) entry which is preliminary data.</text>
</comment>
<dbReference type="Pfam" id="PF05368">
    <property type="entry name" value="NmrA"/>
    <property type="match status" value="1"/>
</dbReference>
<reference evidence="6" key="1">
    <citation type="journal article" date="2014" name="Genome Announc.">
        <title>Draft genome sequence of the formaldehyde-resistant fungus Byssochlamys spectabilis No. 5 (anamorph Paecilomyces variotii No. 5) (NBRC109023).</title>
        <authorList>
            <person name="Oka T."/>
            <person name="Ekino K."/>
            <person name="Fukuda K."/>
            <person name="Nomura Y."/>
        </authorList>
    </citation>
    <scope>NUCLEOTIDE SEQUENCE [LARGE SCALE GENOMIC DNA]</scope>
    <source>
        <strain evidence="6">No. 5 / NBRC 109023</strain>
    </source>
</reference>
<evidence type="ECO:0000313" key="5">
    <source>
        <dbReference type="EMBL" id="GAD93825.1"/>
    </source>
</evidence>
<dbReference type="OrthoDB" id="300709at2759"/>
<dbReference type="Gene3D" id="3.40.50.720">
    <property type="entry name" value="NAD(P)-binding Rossmann-like Domain"/>
    <property type="match status" value="1"/>
</dbReference>
<dbReference type="HOGENOM" id="CLU_007383_8_2_1"/>
<organism evidence="5 6">
    <name type="scientific">Byssochlamys spectabilis (strain No. 5 / NBRC 109023)</name>
    <name type="common">Paecilomyces variotii</name>
    <dbReference type="NCBI Taxonomy" id="1356009"/>
    <lineage>
        <taxon>Eukaryota</taxon>
        <taxon>Fungi</taxon>
        <taxon>Dikarya</taxon>
        <taxon>Ascomycota</taxon>
        <taxon>Pezizomycotina</taxon>
        <taxon>Eurotiomycetes</taxon>
        <taxon>Eurotiomycetidae</taxon>
        <taxon>Eurotiales</taxon>
        <taxon>Thermoascaceae</taxon>
        <taxon>Paecilomyces</taxon>
    </lineage>
</organism>
<dbReference type="InterPro" id="IPR036291">
    <property type="entry name" value="NAD(P)-bd_dom_sf"/>
</dbReference>
<dbReference type="GO" id="GO:0016491">
    <property type="term" value="F:oxidoreductase activity"/>
    <property type="evidence" value="ECO:0007669"/>
    <property type="project" value="UniProtKB-KW"/>
</dbReference>
<dbReference type="InterPro" id="IPR051164">
    <property type="entry name" value="NmrA-like_oxidored"/>
</dbReference>
<evidence type="ECO:0000256" key="2">
    <source>
        <dbReference type="ARBA" id="ARBA00022857"/>
    </source>
</evidence>
<sequence>MTKLIAVTGATGNQGAWIFDALSLHTSRAPRRSTNSEITIGGSVAKLLLQHPEEYRVRALTRNPDSAAAKQLADLGAEIVRADLTVPSDIPPALKGCWGVFGVTNFYDTKITNDPGSEEQQGKHLAQAALDAGVQCFVWSTLPSSAKLSDGKLVSRIYEGKYHVDDYIREINLPGVFVYTGNFYENLVFRNHVQYNKEQDILEFKQPILLPETRLAMLYVEKDLSAVVKAVFDQWDTKQEALNHKYLYAMNARVAQREIAETIEKLSGKKVKHTVLETTGVHDRDIMFHLYNHGYMYRGATVPDENVFKLLGVKFHDIEDFVREKLLPHLGLKVVS</sequence>
<dbReference type="AlphaFoldDB" id="V5HVR7"/>
<evidence type="ECO:0000256" key="3">
    <source>
        <dbReference type="ARBA" id="ARBA00023002"/>
    </source>
</evidence>
<dbReference type="EMBL" id="BAUL01000068">
    <property type="protein sequence ID" value="GAD93825.1"/>
    <property type="molecule type" value="Genomic_DNA"/>
</dbReference>
<evidence type="ECO:0000256" key="1">
    <source>
        <dbReference type="ARBA" id="ARBA00006328"/>
    </source>
</evidence>
<dbReference type="Proteomes" id="UP000018001">
    <property type="component" value="Unassembled WGS sequence"/>
</dbReference>
<dbReference type="SUPFAM" id="SSF51735">
    <property type="entry name" value="NAD(P)-binding Rossmann-fold domains"/>
    <property type="match status" value="1"/>
</dbReference>
<gene>
    <name evidence="5" type="ORF">PVAR5_2441</name>
</gene>
<dbReference type="PANTHER" id="PTHR42748">
    <property type="entry name" value="NITROGEN METABOLITE REPRESSION PROTEIN NMRA FAMILY MEMBER"/>
    <property type="match status" value="1"/>
</dbReference>
<evidence type="ECO:0000259" key="4">
    <source>
        <dbReference type="Pfam" id="PF05368"/>
    </source>
</evidence>
<dbReference type="eggNOG" id="ENOG502SKP9">
    <property type="taxonomic scope" value="Eukaryota"/>
</dbReference>
<proteinExistence type="inferred from homology"/>
<dbReference type="InParanoid" id="V5HVR7"/>
<accession>V5HVR7</accession>
<dbReference type="Gene3D" id="3.90.25.10">
    <property type="entry name" value="UDP-galactose 4-epimerase, domain 1"/>
    <property type="match status" value="1"/>
</dbReference>
<feature type="domain" description="NmrA-like" evidence="4">
    <location>
        <begin position="40"/>
        <end position="281"/>
    </location>
</feature>
<keyword evidence="3" id="KW-0560">Oxidoreductase</keyword>
<keyword evidence="6" id="KW-1185">Reference proteome</keyword>
<dbReference type="GO" id="GO:0005634">
    <property type="term" value="C:nucleus"/>
    <property type="evidence" value="ECO:0007669"/>
    <property type="project" value="TreeGrafter"/>
</dbReference>